<dbReference type="InterPro" id="IPR032847">
    <property type="entry name" value="PRPF17"/>
</dbReference>
<name>B0XLB5_CULQU</name>
<dbReference type="KEGG" id="cqu:CpipJ_CPIJ020246"/>
<sequence>MPVFFLRAGVVPPTGASCRKLPIRTGSVTPRWFRRFPKSTYLLLSCSMDTRINIWEIYNDRRLRQAVSRKIPFCVKFDSDYHKQLLFVAGIFAKKMVCWDTRSGDIVQEYDRHLGLVNFVNGNRRFVTTSDDKSLHCECPQ</sequence>
<protein>
    <submittedName>
        <fullName evidence="1">Pre-mRNA splicing factor</fullName>
    </submittedName>
</protein>
<gene>
    <name evidence="2" type="primary">6054541</name>
    <name evidence="1" type="ORF">CpipJ_CPIJ020246</name>
</gene>
<reference evidence="1" key="1">
    <citation type="submission" date="2007-03" db="EMBL/GenBank/DDBJ databases">
        <title>Annotation of Culex pipiens quinquefasciatus.</title>
        <authorList>
            <consortium name="The Broad Institute Genome Sequencing Platform"/>
            <person name="Atkinson P.W."/>
            <person name="Hemingway J."/>
            <person name="Christensen B.M."/>
            <person name="Higgs S."/>
            <person name="Kodira C."/>
            <person name="Hannick L."/>
            <person name="Megy K."/>
            <person name="O'Leary S."/>
            <person name="Pearson M."/>
            <person name="Haas B.J."/>
            <person name="Mauceli E."/>
            <person name="Wortman J.R."/>
            <person name="Lee N.H."/>
            <person name="Guigo R."/>
            <person name="Stanke M."/>
            <person name="Alvarado L."/>
            <person name="Amedeo P."/>
            <person name="Antoine C.H."/>
            <person name="Arensburger P."/>
            <person name="Bidwell S.L."/>
            <person name="Crawford M."/>
            <person name="Camaro F."/>
            <person name="Devon K."/>
            <person name="Engels R."/>
            <person name="Hammond M."/>
            <person name="Howarth C."/>
            <person name="Koehrsen M."/>
            <person name="Lawson D."/>
            <person name="Montgomery P."/>
            <person name="Nene V."/>
            <person name="Nusbaum C."/>
            <person name="Puiu D."/>
            <person name="Romero-Severson J."/>
            <person name="Severson D.W."/>
            <person name="Shumway M."/>
            <person name="Sisk P."/>
            <person name="Stolte C."/>
            <person name="Zeng Q."/>
            <person name="Eisenstadt E."/>
            <person name="Fraser-Liggett C."/>
            <person name="Strausberg R."/>
            <person name="Galagan J."/>
            <person name="Birren B."/>
            <person name="Collins F.H."/>
        </authorList>
    </citation>
    <scope>NUCLEOTIDE SEQUENCE [LARGE SCALE GENOMIC DNA]</scope>
    <source>
        <strain evidence="1">JHB</strain>
    </source>
</reference>
<dbReference type="Gene3D" id="2.130.10.10">
    <property type="entry name" value="YVTN repeat-like/Quinoprotein amine dehydrogenase"/>
    <property type="match status" value="1"/>
</dbReference>
<dbReference type="InParanoid" id="B0XLB5"/>
<organism>
    <name type="scientific">Culex quinquefasciatus</name>
    <name type="common">Southern house mosquito</name>
    <name type="synonym">Culex pungens</name>
    <dbReference type="NCBI Taxonomy" id="7176"/>
    <lineage>
        <taxon>Eukaryota</taxon>
        <taxon>Metazoa</taxon>
        <taxon>Ecdysozoa</taxon>
        <taxon>Arthropoda</taxon>
        <taxon>Hexapoda</taxon>
        <taxon>Insecta</taxon>
        <taxon>Pterygota</taxon>
        <taxon>Neoptera</taxon>
        <taxon>Endopterygota</taxon>
        <taxon>Diptera</taxon>
        <taxon>Nematocera</taxon>
        <taxon>Culicoidea</taxon>
        <taxon>Culicidae</taxon>
        <taxon>Culicinae</taxon>
        <taxon>Culicini</taxon>
        <taxon>Culex</taxon>
        <taxon>Culex</taxon>
    </lineage>
</organism>
<dbReference type="InterPro" id="IPR015943">
    <property type="entry name" value="WD40/YVTN_repeat-like_dom_sf"/>
</dbReference>
<dbReference type="SUPFAM" id="SSF50998">
    <property type="entry name" value="Quinoprotein alcohol dehydrogenase-like"/>
    <property type="match status" value="1"/>
</dbReference>
<dbReference type="Proteomes" id="UP000002320">
    <property type="component" value="Unassembled WGS sequence"/>
</dbReference>
<dbReference type="GO" id="GO:0003729">
    <property type="term" value="F:mRNA binding"/>
    <property type="evidence" value="ECO:0007669"/>
    <property type="project" value="TreeGrafter"/>
</dbReference>
<dbReference type="AlphaFoldDB" id="B0XLB5"/>
<dbReference type="OrthoDB" id="10257301at2759"/>
<dbReference type="GO" id="GO:0071013">
    <property type="term" value="C:catalytic step 2 spliceosome"/>
    <property type="evidence" value="ECO:0007669"/>
    <property type="project" value="InterPro"/>
</dbReference>
<dbReference type="PROSITE" id="PS51257">
    <property type="entry name" value="PROKAR_LIPOPROTEIN"/>
    <property type="match status" value="1"/>
</dbReference>
<dbReference type="eggNOG" id="KOG0282">
    <property type="taxonomic scope" value="Eukaryota"/>
</dbReference>
<evidence type="ECO:0000313" key="2">
    <source>
        <dbReference type="EnsemblMetazoa" id="CPIJ020246-PA"/>
    </source>
</evidence>
<dbReference type="InterPro" id="IPR011047">
    <property type="entry name" value="Quinoprotein_ADH-like_sf"/>
</dbReference>
<dbReference type="STRING" id="7176.B0XLB5"/>
<keyword evidence="3" id="KW-1185">Reference proteome</keyword>
<dbReference type="PANTHER" id="PTHR43979:SF1">
    <property type="entry name" value="PRE-MRNA-PROCESSING FACTOR 17"/>
    <property type="match status" value="1"/>
</dbReference>
<dbReference type="PANTHER" id="PTHR43979">
    <property type="entry name" value="PRE-MRNA-PROCESSING FACTOR 17"/>
    <property type="match status" value="1"/>
</dbReference>
<proteinExistence type="predicted"/>
<evidence type="ECO:0000313" key="3">
    <source>
        <dbReference type="Proteomes" id="UP000002320"/>
    </source>
</evidence>
<dbReference type="VEuPathDB" id="VectorBase:CPIJ020246"/>
<dbReference type="EMBL" id="DS234397">
    <property type="protein sequence ID" value="EDS33812.1"/>
    <property type="molecule type" value="Genomic_DNA"/>
</dbReference>
<dbReference type="HOGENOM" id="CLU_1827193_0_0_1"/>
<reference evidence="2" key="2">
    <citation type="submission" date="2020-05" db="UniProtKB">
        <authorList>
            <consortium name="EnsemblMetazoa"/>
        </authorList>
    </citation>
    <scope>IDENTIFICATION</scope>
    <source>
        <strain evidence="2">JHB</strain>
    </source>
</reference>
<evidence type="ECO:0000313" key="1">
    <source>
        <dbReference type="EMBL" id="EDS33812.1"/>
    </source>
</evidence>
<dbReference type="GO" id="GO:0000398">
    <property type="term" value="P:mRNA splicing, via spliceosome"/>
    <property type="evidence" value="ECO:0007669"/>
    <property type="project" value="InterPro"/>
</dbReference>
<dbReference type="VEuPathDB" id="VectorBase:CQUJHB011894"/>
<accession>B0XLB5</accession>
<dbReference type="EnsemblMetazoa" id="CPIJ020246-RA">
    <property type="protein sequence ID" value="CPIJ020246-PA"/>
    <property type="gene ID" value="CPIJ020246"/>
</dbReference>